<keyword evidence="2" id="KW-1185">Reference proteome</keyword>
<dbReference type="Proteomes" id="UP001631969">
    <property type="component" value="Unassembled WGS sequence"/>
</dbReference>
<sequence length="325" mass="37153">MMKEHVFVSAIIYARNNEKEISKTLESIDTVLNKTFINYEIVIVNDFSEDKTLQIIRNTIPSLRGNIIVINLSRKHGVENAMMAGLNKSMGDFVYEFDSAIIDYNIDLIPQLYKKAVTGFDIVSASTELSSSFSKLFYKVINRISYLDLDLGTERIRLVTRRALNAMLCLKEKVRYRKALYAYTGYAKAKVEFLSTGNYPQKKLNRENVALALDVLVSFSNFGLRISHYLSFLFFFFSIFMLGYSVYNYVFNRNVVEGWTTIMILISTGFAGLFFIIGMLGEYISRILIESQNRPFYSTKSVELYKEKPGAKNNAEAEVAVTNSI</sequence>
<gene>
    <name evidence="1" type="ORF">ACI1P1_10340</name>
</gene>
<protein>
    <submittedName>
        <fullName evidence="1">Glycosyltransferase</fullName>
        <ecNumber evidence="1">2.4.-.-</ecNumber>
    </submittedName>
</protein>
<keyword evidence="1" id="KW-0328">Glycosyltransferase</keyword>
<name>A0ACC7NVA9_9BACL</name>
<dbReference type="EC" id="2.4.-.-" evidence="1"/>
<comment type="caution">
    <text evidence="1">The sequence shown here is derived from an EMBL/GenBank/DDBJ whole genome shotgun (WGS) entry which is preliminary data.</text>
</comment>
<keyword evidence="1" id="KW-0808">Transferase</keyword>
<accession>A0ACC7NVA9</accession>
<evidence type="ECO:0000313" key="1">
    <source>
        <dbReference type="EMBL" id="MFM9328686.1"/>
    </source>
</evidence>
<reference evidence="1" key="1">
    <citation type="submission" date="2024-12" db="EMBL/GenBank/DDBJ databases">
        <authorList>
            <person name="Wu N."/>
        </authorList>
    </citation>
    <scope>NUCLEOTIDE SEQUENCE</scope>
    <source>
        <strain evidence="1">P15</strain>
    </source>
</reference>
<proteinExistence type="predicted"/>
<organism evidence="1 2">
    <name type="scientific">Paenibacillus mesotrionivorans</name>
    <dbReference type="NCBI Taxonomy" id="3160968"/>
    <lineage>
        <taxon>Bacteria</taxon>
        <taxon>Bacillati</taxon>
        <taxon>Bacillota</taxon>
        <taxon>Bacilli</taxon>
        <taxon>Bacillales</taxon>
        <taxon>Paenibacillaceae</taxon>
        <taxon>Paenibacillus</taxon>
    </lineage>
</organism>
<dbReference type="EMBL" id="JBJURJ010000006">
    <property type="protein sequence ID" value="MFM9328686.1"/>
    <property type="molecule type" value="Genomic_DNA"/>
</dbReference>
<evidence type="ECO:0000313" key="2">
    <source>
        <dbReference type="Proteomes" id="UP001631969"/>
    </source>
</evidence>